<proteinExistence type="predicted"/>
<name>F0WES3_9STRA</name>
<sequence length="969" mass="111034">MHSNPKRDRFGVTKDAYSFRNTSTRRSNKRRKSICTNGEEKDIVVDLPTIAASMDVTEIKQEKNEDYCMPSDTFFMNSADSNGTAQYPSTTSTQLVVMDTFLYRQLSLKDKWLVATQKSMSHNLSLLRQECMDIRRELSKANEESDRCMMQLEDILSDRPRNNAKEALDIHIHQSEIWRKEMGKRIRYLSQRMDEMEDRHTPTTAINTKECVDAEAVEAFPKGIAQKHQELDYIKLRQKEFDDSLSDHQTVPERVVAEEDTTGKDLKKRLQSVEDSCLDRTMEAIRMANYSLESTHTVIEKMNDVVSQIKAMAEEISSLRQDFVGIRSRLHETNKHLLKRGSFATRDELALVEKQCFQSITTNQNAQRTKFEQFDRFRDFMEKREKVYENNLSQLAHELYKSMEADFSKHVGENTALRKLIGGLQQEVRDLKQAVATRNSVLVTSAEACVSSRQVSKPQRYENAYGRCSPQLFIGHKASRKKHYSRDRSDESPRPQTSLSPTQPNESDVSSTTRRNSRNVPLQDEHYVSDEDEVLEVGDPSHSTGYDQGRKSPKKPDTIVIEEDSEPDTRVPSSENTQRGTLIKAKEYSGRLEKHRRCFLTWHHVVQGIRLYLSFGGAPSPTDKWRSRIPELLLEGQTSLSTMPEVEKAFPLLQTLPRQLSHFVTQAATVDSSTTSKDNKVLESLTDEDLQVKYGNVMIRIHRIWIKSIKLSIKKLSQKSPVPSTELKDLDLATPMSLLINQWTQRHSSNVDILEWRRKLAKSYYEILCSQFQGTLSGLSCNVASCSPTVFLFQLILQPLKISRCFPQYGRFRLTDFGREVISTSWDRLLSSIPYEFFIENAWLEAQSDAAGQVISPLALSHVLATMIFYTSMIQLPEKSSESASIMFLVRRISAVTEWLYDMLVIDGVKASEMSSCEHLRLDQTIVELEGVGSKFVSNLQLDGFFEIAHVVWLESTHRPAEPQTQLEA</sequence>
<dbReference type="AlphaFoldDB" id="F0WES3"/>
<dbReference type="HOGENOM" id="CLU_291802_0_0_1"/>
<feature type="compositionally biased region" description="Polar residues" evidence="2">
    <location>
        <begin position="571"/>
        <end position="580"/>
    </location>
</feature>
<accession>F0WES3</accession>
<dbReference type="EMBL" id="FR824122">
    <property type="protein sequence ID" value="CCA19705.1"/>
    <property type="molecule type" value="Genomic_DNA"/>
</dbReference>
<reference evidence="3" key="2">
    <citation type="submission" date="2011-02" db="EMBL/GenBank/DDBJ databases">
        <authorList>
            <person name="MacLean D."/>
        </authorList>
    </citation>
    <scope>NUCLEOTIDE SEQUENCE</scope>
</reference>
<evidence type="ECO:0000256" key="2">
    <source>
        <dbReference type="SAM" id="MobiDB-lite"/>
    </source>
</evidence>
<reference evidence="3" key="1">
    <citation type="journal article" date="2011" name="PLoS Biol.">
        <title>Gene gain and loss during evolution of obligate parasitism in the white rust pathogen of Arabidopsis thaliana.</title>
        <authorList>
            <person name="Kemen E."/>
            <person name="Gardiner A."/>
            <person name="Schultz-Larsen T."/>
            <person name="Kemen A.C."/>
            <person name="Balmuth A.L."/>
            <person name="Robert-Seilaniantz A."/>
            <person name="Bailey K."/>
            <person name="Holub E."/>
            <person name="Studholme D.J."/>
            <person name="Maclean D."/>
            <person name="Jones J.D."/>
        </authorList>
    </citation>
    <scope>NUCLEOTIDE SEQUENCE</scope>
</reference>
<feature type="compositionally biased region" description="Polar residues" evidence="2">
    <location>
        <begin position="494"/>
        <end position="520"/>
    </location>
</feature>
<feature type="compositionally biased region" description="Basic and acidic residues" evidence="2">
    <location>
        <begin position="548"/>
        <end position="557"/>
    </location>
</feature>
<feature type="coiled-coil region" evidence="1">
    <location>
        <begin position="378"/>
        <end position="434"/>
    </location>
</feature>
<evidence type="ECO:0000313" key="3">
    <source>
        <dbReference type="EMBL" id="CCA19705.1"/>
    </source>
</evidence>
<feature type="compositionally biased region" description="Basic and acidic residues" evidence="2">
    <location>
        <begin position="1"/>
        <end position="12"/>
    </location>
</feature>
<keyword evidence="1" id="KW-0175">Coiled coil</keyword>
<gene>
    <name evidence="3" type="primary">AlNc14C77G5123</name>
    <name evidence="3" type="ORF">ALNC14_058480</name>
</gene>
<organism evidence="3">
    <name type="scientific">Albugo laibachii Nc14</name>
    <dbReference type="NCBI Taxonomy" id="890382"/>
    <lineage>
        <taxon>Eukaryota</taxon>
        <taxon>Sar</taxon>
        <taxon>Stramenopiles</taxon>
        <taxon>Oomycota</taxon>
        <taxon>Peronosporomycetes</taxon>
        <taxon>Albuginales</taxon>
        <taxon>Albuginaceae</taxon>
        <taxon>Albugo</taxon>
    </lineage>
</organism>
<feature type="region of interest" description="Disordered" evidence="2">
    <location>
        <begin position="1"/>
        <end position="34"/>
    </location>
</feature>
<evidence type="ECO:0000256" key="1">
    <source>
        <dbReference type="SAM" id="Coils"/>
    </source>
</evidence>
<feature type="region of interest" description="Disordered" evidence="2">
    <location>
        <begin position="476"/>
        <end position="581"/>
    </location>
</feature>
<protein>
    <submittedName>
        <fullName evidence="3">Uncharacterized protein AlNc14C77G5123</fullName>
    </submittedName>
</protein>